<feature type="transmembrane region" description="Helical" evidence="1">
    <location>
        <begin position="158"/>
        <end position="174"/>
    </location>
</feature>
<feature type="transmembrane region" description="Helical" evidence="1">
    <location>
        <begin position="135"/>
        <end position="151"/>
    </location>
</feature>
<protein>
    <recommendedName>
        <fullName evidence="4">Dolichyl-phosphate-mannose-protein mannosyltransferase</fullName>
    </recommendedName>
</protein>
<evidence type="ECO:0000313" key="2">
    <source>
        <dbReference type="EMBL" id="RKR80049.1"/>
    </source>
</evidence>
<feature type="transmembrane region" description="Helical" evidence="1">
    <location>
        <begin position="180"/>
        <end position="201"/>
    </location>
</feature>
<organism evidence="2 3">
    <name type="scientific">Mucilaginibacter gracilis</name>
    <dbReference type="NCBI Taxonomy" id="423350"/>
    <lineage>
        <taxon>Bacteria</taxon>
        <taxon>Pseudomonadati</taxon>
        <taxon>Bacteroidota</taxon>
        <taxon>Sphingobacteriia</taxon>
        <taxon>Sphingobacteriales</taxon>
        <taxon>Sphingobacteriaceae</taxon>
        <taxon>Mucilaginibacter</taxon>
    </lineage>
</organism>
<dbReference type="Proteomes" id="UP000268007">
    <property type="component" value="Unassembled WGS sequence"/>
</dbReference>
<reference evidence="2 3" key="1">
    <citation type="submission" date="2018-10" db="EMBL/GenBank/DDBJ databases">
        <title>Genomic Encyclopedia of Archaeal and Bacterial Type Strains, Phase II (KMG-II): from individual species to whole genera.</title>
        <authorList>
            <person name="Goeker M."/>
        </authorList>
    </citation>
    <scope>NUCLEOTIDE SEQUENCE [LARGE SCALE GENOMIC DNA]</scope>
    <source>
        <strain evidence="2 3">DSM 18602</strain>
    </source>
</reference>
<keyword evidence="1" id="KW-0812">Transmembrane</keyword>
<feature type="transmembrane region" description="Helical" evidence="1">
    <location>
        <begin position="367"/>
        <end position="388"/>
    </location>
</feature>
<feature type="transmembrane region" description="Helical" evidence="1">
    <location>
        <begin position="111"/>
        <end position="129"/>
    </location>
</feature>
<keyword evidence="3" id="KW-1185">Reference proteome</keyword>
<accession>A0A495IW14</accession>
<keyword evidence="1" id="KW-1133">Transmembrane helix</keyword>
<feature type="transmembrane region" description="Helical" evidence="1">
    <location>
        <begin position="289"/>
        <end position="311"/>
    </location>
</feature>
<gene>
    <name evidence="2" type="ORF">BDD43_0138</name>
</gene>
<feature type="transmembrane region" description="Helical" evidence="1">
    <location>
        <begin position="7"/>
        <end position="28"/>
    </location>
</feature>
<evidence type="ECO:0008006" key="4">
    <source>
        <dbReference type="Google" id="ProtNLM"/>
    </source>
</evidence>
<feature type="transmembrane region" description="Helical" evidence="1">
    <location>
        <begin position="318"/>
        <end position="335"/>
    </location>
</feature>
<dbReference type="RefSeq" id="WP_121195691.1">
    <property type="nucleotide sequence ID" value="NZ_RBKU01000001.1"/>
</dbReference>
<dbReference type="AlphaFoldDB" id="A0A495IW14"/>
<feature type="transmembrane region" description="Helical" evidence="1">
    <location>
        <begin position="81"/>
        <end position="104"/>
    </location>
</feature>
<evidence type="ECO:0000256" key="1">
    <source>
        <dbReference type="SAM" id="Phobius"/>
    </source>
</evidence>
<dbReference type="OrthoDB" id="1402360at2"/>
<dbReference type="EMBL" id="RBKU01000001">
    <property type="protein sequence ID" value="RKR80049.1"/>
    <property type="molecule type" value="Genomic_DNA"/>
</dbReference>
<feature type="transmembrane region" description="Helical" evidence="1">
    <location>
        <begin position="222"/>
        <end position="247"/>
    </location>
</feature>
<proteinExistence type="predicted"/>
<evidence type="ECO:0000313" key="3">
    <source>
        <dbReference type="Proteomes" id="UP000268007"/>
    </source>
</evidence>
<sequence length="532" mass="61566">MKKRRLLYLIAISILLAIYYLIVGINMYHAGYHNHEALFYVEKARIIFEGAGDRLKVIGLTSPIFPFYGVLPIVGAKFSYALAPIFASAIGTALLFLIIGLCVIRTTNENFFVLLLIILFTLHPGILYTACSGKGIYLSLIFFFLFFYNIFRFYYSNTTFHISIASIIFVILIFCDYRFIWITLFFIPLIISIAIQSLNLGEKQSIFRLFLSFNSPSLRRKLVNKTFAMYVIIFILPIISIFCYKVLNQTHANDFNYFNDNPYASWVVLVDKLECSITPVIDNYKIPEVSFLTSVRMLVFCPLIILAAYFFRSNTQHLLTILIPFGLVEFFKIKYDNTFLPMQYYLIFLVISFLTLVFKGHLISRHVGYKVLISVLVGVQIYTGYYFLKNSFIESEKNFLTFNRNSNGSSDAYDEYKDVASYINHLPRNSQVLVDDANAYPIVAFVKDMQAITLPYQSSFLSAIENPNKYVDYVLITTFENPVGGFTQLNYKYKDIMEKKNDIRLYPVFESDNWIVYKITTARNASSDYLDY</sequence>
<comment type="caution">
    <text evidence="2">The sequence shown here is derived from an EMBL/GenBank/DDBJ whole genome shotgun (WGS) entry which is preliminary data.</text>
</comment>
<feature type="transmembrane region" description="Helical" evidence="1">
    <location>
        <begin position="341"/>
        <end position="358"/>
    </location>
</feature>
<keyword evidence="1" id="KW-0472">Membrane</keyword>
<name>A0A495IW14_9SPHI</name>